<reference evidence="2" key="1">
    <citation type="submission" date="2021-04" db="EMBL/GenBank/DDBJ databases">
        <authorList>
            <person name="Chebbi M.A.C M."/>
        </authorList>
    </citation>
    <scope>NUCLEOTIDE SEQUENCE</scope>
</reference>
<dbReference type="SUPFAM" id="SSF56219">
    <property type="entry name" value="DNase I-like"/>
    <property type="match status" value="1"/>
</dbReference>
<name>A0A8J2HKX2_COTCN</name>
<keyword evidence="3" id="KW-1185">Reference proteome</keyword>
<dbReference type="Pfam" id="PF00078">
    <property type="entry name" value="RVT_1"/>
    <property type="match status" value="1"/>
</dbReference>
<dbReference type="GO" id="GO:0071897">
    <property type="term" value="P:DNA biosynthetic process"/>
    <property type="evidence" value="ECO:0007669"/>
    <property type="project" value="UniProtKB-ARBA"/>
</dbReference>
<evidence type="ECO:0000313" key="3">
    <source>
        <dbReference type="Proteomes" id="UP000786811"/>
    </source>
</evidence>
<dbReference type="Pfam" id="PF14529">
    <property type="entry name" value="Exo_endo_phos_2"/>
    <property type="match status" value="1"/>
</dbReference>
<dbReference type="Gene3D" id="3.60.10.10">
    <property type="entry name" value="Endonuclease/exonuclease/phosphatase"/>
    <property type="match status" value="1"/>
</dbReference>
<dbReference type="EMBL" id="CAJNRD030001122">
    <property type="protein sequence ID" value="CAG5100696.1"/>
    <property type="molecule type" value="Genomic_DNA"/>
</dbReference>
<organism evidence="2 3">
    <name type="scientific">Cotesia congregata</name>
    <name type="common">Parasitoid wasp</name>
    <name type="synonym">Apanteles congregatus</name>
    <dbReference type="NCBI Taxonomy" id="51543"/>
    <lineage>
        <taxon>Eukaryota</taxon>
        <taxon>Metazoa</taxon>
        <taxon>Ecdysozoa</taxon>
        <taxon>Arthropoda</taxon>
        <taxon>Hexapoda</taxon>
        <taxon>Insecta</taxon>
        <taxon>Pterygota</taxon>
        <taxon>Neoptera</taxon>
        <taxon>Endopterygota</taxon>
        <taxon>Hymenoptera</taxon>
        <taxon>Apocrita</taxon>
        <taxon>Ichneumonoidea</taxon>
        <taxon>Braconidae</taxon>
        <taxon>Microgastrinae</taxon>
        <taxon>Cotesia</taxon>
    </lineage>
</organism>
<proteinExistence type="predicted"/>
<dbReference type="PROSITE" id="PS50878">
    <property type="entry name" value="RT_POL"/>
    <property type="match status" value="1"/>
</dbReference>
<gene>
    <name evidence="2" type="ORF">HICCMSTLAB_LOCUS9769</name>
</gene>
<comment type="caution">
    <text evidence="2">The sequence shown here is derived from an EMBL/GenBank/DDBJ whole genome shotgun (WGS) entry which is preliminary data.</text>
</comment>
<dbReference type="InterPro" id="IPR036691">
    <property type="entry name" value="Endo/exonu/phosph_ase_sf"/>
</dbReference>
<dbReference type="Proteomes" id="UP000786811">
    <property type="component" value="Unassembled WGS sequence"/>
</dbReference>
<accession>A0A8J2HKX2</accession>
<dbReference type="InterPro" id="IPR005135">
    <property type="entry name" value="Endo/exonuclease/phosphatase"/>
</dbReference>
<dbReference type="CDD" id="cd01650">
    <property type="entry name" value="RT_nLTR_like"/>
    <property type="match status" value="1"/>
</dbReference>
<dbReference type="OrthoDB" id="7700723at2759"/>
<dbReference type="SUPFAM" id="SSF56672">
    <property type="entry name" value="DNA/RNA polymerases"/>
    <property type="match status" value="1"/>
</dbReference>
<evidence type="ECO:0000313" key="2">
    <source>
        <dbReference type="EMBL" id="CAG5100696.1"/>
    </source>
</evidence>
<dbReference type="InterPro" id="IPR000477">
    <property type="entry name" value="RT_dom"/>
</dbReference>
<dbReference type="AlphaFoldDB" id="A0A8J2HKX2"/>
<feature type="domain" description="Reverse transcriptase" evidence="1">
    <location>
        <begin position="466"/>
        <end position="849"/>
    </location>
</feature>
<dbReference type="GO" id="GO:0003824">
    <property type="term" value="F:catalytic activity"/>
    <property type="evidence" value="ECO:0007669"/>
    <property type="project" value="InterPro"/>
</dbReference>
<sequence>MAETTQTPEILIHSADGAQLLSGDYNNNNNKHQTQEDSYPVMIDNNLSSQQIDISEEFSDTDSELNITVVDTTISGSQPISQGISTKAHIGRPTNAELLAKSIDKSQTTLTKFTKRKEPEGGHDAFRVTKKNTNLNQPQLPIGPHDQSMPARTAETLFQHSIPVVNSLQDLLKQLMIWREEDKQDTAKFKAEVLAQITRETDKLTSAASFKKLDLAKTDTSIVFWNARGLPEPEILLNFKEGTIINISETWRTERKTSLPSALNSFNKIWSPAIKDKTLGRPSGGLVSLMNNDLQHRILSSSRWWLIFLVTLNKVKVIIASIYFNPSCNLDSVLEELNLVLDDILLSTVFDVFVIGGDFNARLGLLNEVDPECTESTRISTSRKSMDKKITPRGSRLNNFMEEHGFVLLNGRCQPDTSGNFTFFGPQGLSVVDLAWVNLAGVDLITEFRVDQSLYCSDHYPIMLKLATNNARQPQALHTAPSRPTPRPKWNQEAAPEFTNVMKWSPLVQYNSTAPNANSLNKDLLDAIQQATETSGMLRNAQGKRITNKHKPWFDKECSQLKSRLSQTHNTCRRLNFSDPQANNEFLQLRKIFHNVTNKKKKEYRKRITNDFAAVNDTSRFWAVVRSAKRISVYVPPLPVEVWNRCHDNAFVLQSALQIHLRQPGASCFGLFVDCRRAFDSIPHDLLWVKLNNLGVSEKMIKVIQNLYAKTKMRVRVNGDFSNPVDVTTGVLQGEILSPLLFVIYISDIVSFFRRRDHSGIQLTNKVDLPILLYADDLVILTRRLVDVHKALRILGEYCDQNGLEVNTSKTKIVPFAKGGLRKKFRKPFNYKNSPVEVTNTYMYLGIPFNSTATGRGAAEEAVNKTNRAAGTALGILSRLSADSWAGKVKIYNAIVRSTLLYLAGIWGLSFTDTMEKAQVQFFKKLLQLPACTPGYAVRLEVGVSPLAVQVLDAAIRWASKVLKLSDDRLPKICFLRLLELSRVEDQYGLKNKYPGNWVSALKSLLKACGYDSLFNSLSSETWESRRQEVVSSFAKSLRDADYKRYSNSNSCQIPIQRPYEGPAKYLKRCPYYALNIKAQLRLATKYACNITFNGITYRLSPRSPCRVCELDELETTSHFLSSCPRYQSLRNKYLTTLDLNLDTAQILSLDTACSTKTLAHFVMESLVLREKLLTSIPLVDNDQNQ</sequence>
<dbReference type="PANTHER" id="PTHR47027:SF20">
    <property type="entry name" value="REVERSE TRANSCRIPTASE-LIKE PROTEIN WITH RNA-DIRECTED DNA POLYMERASE DOMAIN"/>
    <property type="match status" value="1"/>
</dbReference>
<evidence type="ECO:0000259" key="1">
    <source>
        <dbReference type="PROSITE" id="PS50878"/>
    </source>
</evidence>
<protein>
    <submittedName>
        <fullName evidence="2">Similar to LINE-1 retrotransposable element ORF2 protein (Homo sapiens)</fullName>
    </submittedName>
</protein>
<dbReference type="PANTHER" id="PTHR47027">
    <property type="entry name" value="REVERSE TRANSCRIPTASE DOMAIN-CONTAINING PROTEIN"/>
    <property type="match status" value="1"/>
</dbReference>
<dbReference type="InterPro" id="IPR043502">
    <property type="entry name" value="DNA/RNA_pol_sf"/>
</dbReference>